<reference evidence="2 3" key="2">
    <citation type="journal article" date="2008" name="Int. J. Syst. Evol. Microbiol.">
        <title>Methanocella paludicola gen. nov., sp. nov., a methane-producing archaeon, the first isolate of the lineage 'Rice Cluster I', and proposal of the new archaeal order Methanocellales ord. nov.</title>
        <authorList>
            <person name="Sakai S."/>
            <person name="Imachi H."/>
            <person name="Hanada S."/>
            <person name="Ohashi A."/>
            <person name="Harada H."/>
            <person name="Kamagata Y."/>
        </authorList>
    </citation>
    <scope>NUCLEOTIDE SEQUENCE [LARGE SCALE GENOMIC DNA]</scope>
    <source>
        <strain evidence="3">DSM 17711 / JCM 13418 / NBRC 101707 / SANAE</strain>
    </source>
</reference>
<protein>
    <submittedName>
        <fullName evidence="2">Ferredoxin</fullName>
    </submittedName>
</protein>
<feature type="domain" description="4Fe-4S ferredoxin-type" evidence="1">
    <location>
        <begin position="32"/>
        <end position="53"/>
    </location>
</feature>
<organism evidence="2 3">
    <name type="scientific">Methanocella paludicola (strain DSM 17711 / JCM 13418 / NBRC 101707 / SANAE)</name>
    <dbReference type="NCBI Taxonomy" id="304371"/>
    <lineage>
        <taxon>Archaea</taxon>
        <taxon>Methanobacteriati</taxon>
        <taxon>Methanobacteriota</taxon>
        <taxon>Stenosarchaea group</taxon>
        <taxon>Methanomicrobia</taxon>
        <taxon>Methanocellales</taxon>
        <taxon>Methanocellaceae</taxon>
        <taxon>Methanocella</taxon>
    </lineage>
</organism>
<keyword evidence="3" id="KW-1185">Reference proteome</keyword>
<dbReference type="InParanoid" id="D1Z2M9"/>
<dbReference type="Gene3D" id="3.30.70.20">
    <property type="match status" value="1"/>
</dbReference>
<sequence length="53" mass="5540">MRITQACVGCGHCKVFCPAGAIETCGVSRINDKCIECGKCKGYCALGAITEEP</sequence>
<evidence type="ECO:0000313" key="2">
    <source>
        <dbReference type="EMBL" id="BAI62951.1"/>
    </source>
</evidence>
<dbReference type="PROSITE" id="PS51379">
    <property type="entry name" value="4FE4S_FER_2"/>
    <property type="match status" value="2"/>
</dbReference>
<dbReference type="InterPro" id="IPR017896">
    <property type="entry name" value="4Fe4S_Fe-S-bd"/>
</dbReference>
<name>D1Z2M9_METPS</name>
<reference evidence="2 3" key="1">
    <citation type="journal article" date="2007" name="Appl. Environ. Microbiol.">
        <title>Isolation of key methanogens for global methane emission from rice paddy fields: a novel isolate affiliated with the clone cluster rice cluster I.</title>
        <authorList>
            <person name="Sakai S."/>
            <person name="Imachi H."/>
            <person name="Sekiguchi Y."/>
            <person name="Ohashi A."/>
            <person name="Harada H."/>
            <person name="Kamagata Y."/>
        </authorList>
    </citation>
    <scope>NUCLEOTIDE SEQUENCE [LARGE SCALE GENOMIC DNA]</scope>
    <source>
        <strain evidence="3">DSM 17711 / JCM 13418 / NBRC 101707 / SANAE</strain>
    </source>
</reference>
<dbReference type="SUPFAM" id="SSF54862">
    <property type="entry name" value="4Fe-4S ferredoxins"/>
    <property type="match status" value="1"/>
</dbReference>
<dbReference type="AlphaFoldDB" id="D1Z2M9"/>
<evidence type="ECO:0000313" key="3">
    <source>
        <dbReference type="Proteomes" id="UP000001882"/>
    </source>
</evidence>
<reference evidence="3" key="3">
    <citation type="journal article" date="2011" name="PLoS ONE">
        <title>Genome sequence of a mesophilic hydrogenotrophic methanogen Methanocella paludicola, the first cultivated representative of the order Methanocellales.</title>
        <authorList>
            <person name="Sakai S."/>
            <person name="Takaki Y."/>
            <person name="Shimamura S."/>
            <person name="Sekine M."/>
            <person name="Tajima T."/>
            <person name="Kosugi H."/>
            <person name="Ichikawa N."/>
            <person name="Tasumi E."/>
            <person name="Hiraki A.T."/>
            <person name="Shimizu A."/>
            <person name="Kato Y."/>
            <person name="Nishiko R."/>
            <person name="Mori K."/>
            <person name="Fujita N."/>
            <person name="Imachi H."/>
            <person name="Takai K."/>
        </authorList>
    </citation>
    <scope>NUCLEOTIDE SEQUENCE [LARGE SCALE GENOMIC DNA]</scope>
    <source>
        <strain evidence="3">DSM 17711 / JCM 13418 / NBRC 101707 / SANAE</strain>
    </source>
</reference>
<dbReference type="eggNOG" id="arCOG02059">
    <property type="taxonomic scope" value="Archaea"/>
</dbReference>
<dbReference type="EMBL" id="AP011532">
    <property type="protein sequence ID" value="BAI62951.1"/>
    <property type="molecule type" value="Genomic_DNA"/>
</dbReference>
<accession>D1Z2M9</accession>
<dbReference type="PROSITE" id="PS00198">
    <property type="entry name" value="4FE4S_FER_1"/>
    <property type="match status" value="1"/>
</dbReference>
<evidence type="ECO:0000259" key="1">
    <source>
        <dbReference type="PROSITE" id="PS51379"/>
    </source>
</evidence>
<dbReference type="Pfam" id="PF00037">
    <property type="entry name" value="Fer4"/>
    <property type="match status" value="1"/>
</dbReference>
<dbReference type="InterPro" id="IPR017900">
    <property type="entry name" value="4Fe4S_Fe_S_CS"/>
</dbReference>
<dbReference type="OrthoDB" id="23833at2157"/>
<feature type="domain" description="4Fe-4S ferredoxin-type" evidence="1">
    <location>
        <begin position="1"/>
        <end position="27"/>
    </location>
</feature>
<proteinExistence type="predicted"/>
<dbReference type="GO" id="GO:0016491">
    <property type="term" value="F:oxidoreductase activity"/>
    <property type="evidence" value="ECO:0007669"/>
    <property type="project" value="UniProtKB-ARBA"/>
</dbReference>
<gene>
    <name evidence="2" type="ordered locus">MCP_2879</name>
</gene>
<dbReference type="STRING" id="304371.MCP_2879"/>
<dbReference type="KEGG" id="mpd:MCP_2879"/>
<dbReference type="Proteomes" id="UP000001882">
    <property type="component" value="Chromosome"/>
</dbReference>